<feature type="region of interest" description="Disordered" evidence="1">
    <location>
        <begin position="120"/>
        <end position="170"/>
    </location>
</feature>
<accession>A0A9P5CU12</accession>
<sequence length="170" mass="18434">MCIYIQEIPLCGHPTRSLLFYTSCSAVHSQLMRITEPEAWEPANLAGVPFDLPGDCDPRPGNIWTLYSDDYCGWECRNNAYLPRDMGPVVVAAAAVEGLGGVGQHDVGFGVGFLPAYVPGDEDQEEEGRFGPRQRGLQRPGGPKAPMVLGMPDARYGPGSERPGISWRGV</sequence>
<reference evidence="2" key="1">
    <citation type="journal article" date="2020" name="Phytopathology">
        <title>Genome sequence of the chestnut blight fungus Cryphonectria parasitica EP155: A fundamental resource for an archetypical invasive plant pathogen.</title>
        <authorList>
            <person name="Crouch J.A."/>
            <person name="Dawe A."/>
            <person name="Aerts A."/>
            <person name="Barry K."/>
            <person name="Churchill A.C.L."/>
            <person name="Grimwood J."/>
            <person name="Hillman B."/>
            <person name="Milgroom M.G."/>
            <person name="Pangilinan J."/>
            <person name="Smith M."/>
            <person name="Salamov A."/>
            <person name="Schmutz J."/>
            <person name="Yadav J."/>
            <person name="Grigoriev I.V."/>
            <person name="Nuss D."/>
        </authorList>
    </citation>
    <scope>NUCLEOTIDE SEQUENCE</scope>
    <source>
        <strain evidence="2">EP155</strain>
    </source>
</reference>
<protein>
    <submittedName>
        <fullName evidence="2">Uncharacterized protein</fullName>
    </submittedName>
</protein>
<proteinExistence type="predicted"/>
<gene>
    <name evidence="2" type="ORF">M406DRAFT_325718</name>
</gene>
<name>A0A9P5CU12_CRYP1</name>
<dbReference type="RefSeq" id="XP_040781228.1">
    <property type="nucleotide sequence ID" value="XM_040920018.1"/>
</dbReference>
<organism evidence="2 3">
    <name type="scientific">Cryphonectria parasitica (strain ATCC 38755 / EP155)</name>
    <dbReference type="NCBI Taxonomy" id="660469"/>
    <lineage>
        <taxon>Eukaryota</taxon>
        <taxon>Fungi</taxon>
        <taxon>Dikarya</taxon>
        <taxon>Ascomycota</taxon>
        <taxon>Pezizomycotina</taxon>
        <taxon>Sordariomycetes</taxon>
        <taxon>Sordariomycetidae</taxon>
        <taxon>Diaporthales</taxon>
        <taxon>Cryphonectriaceae</taxon>
        <taxon>Cryphonectria-Endothia species complex</taxon>
        <taxon>Cryphonectria</taxon>
    </lineage>
</organism>
<dbReference type="AlphaFoldDB" id="A0A9P5CU12"/>
<dbReference type="EMBL" id="MU032344">
    <property type="protein sequence ID" value="KAF3770267.1"/>
    <property type="molecule type" value="Genomic_DNA"/>
</dbReference>
<dbReference type="GeneID" id="63837147"/>
<comment type="caution">
    <text evidence="2">The sequence shown here is derived from an EMBL/GenBank/DDBJ whole genome shotgun (WGS) entry which is preliminary data.</text>
</comment>
<feature type="compositionally biased region" description="Low complexity" evidence="1">
    <location>
        <begin position="131"/>
        <end position="142"/>
    </location>
</feature>
<dbReference type="OrthoDB" id="3443479at2759"/>
<keyword evidence="3" id="KW-1185">Reference proteome</keyword>
<evidence type="ECO:0000313" key="3">
    <source>
        <dbReference type="Proteomes" id="UP000803844"/>
    </source>
</evidence>
<dbReference type="Proteomes" id="UP000803844">
    <property type="component" value="Unassembled WGS sequence"/>
</dbReference>
<evidence type="ECO:0000256" key="1">
    <source>
        <dbReference type="SAM" id="MobiDB-lite"/>
    </source>
</evidence>
<evidence type="ECO:0000313" key="2">
    <source>
        <dbReference type="EMBL" id="KAF3770267.1"/>
    </source>
</evidence>